<sequence length="211" mass="24157">MASKVTLDFTKSEKRYPVFTYGSTFTALSLSPHVAFTLDFQTGIPDVVVNIVLKAIREQVIDHKDRPYFNKVHLGTSPVKCTLEEAAELAAKETTVRVLQDKRESTTDKILIVRSEDYFVQRYKKINKESVEHPVTNLRGIYITIPDECVSFNPWEPLQRFSHFHEKNILTCKTVLTLSTNEHMSWGHKATLIARQVCASMKSTISSWHKV</sequence>
<gene>
    <name evidence="1" type="ORF">AbHVp018c</name>
</gene>
<dbReference type="EMBL" id="HM631981">
    <property type="protein sequence ID" value="ADL16657.1"/>
    <property type="molecule type" value="Genomic_DNA"/>
</dbReference>
<evidence type="ECO:0000313" key="1">
    <source>
        <dbReference type="EMBL" id="ADL16657.1"/>
    </source>
</evidence>
<protein>
    <submittedName>
        <fullName evidence="1">AbHVp018c</fullName>
    </submittedName>
</protein>
<proteinExistence type="predicted"/>
<accession>E0ADI4</accession>
<name>E0ADI4_9VIRU</name>
<organism evidence="1">
    <name type="scientific">Abalone herpesvirus Victoria/AUS/2007</name>
    <dbReference type="NCBI Taxonomy" id="860344"/>
    <lineage>
        <taxon>Viruses</taxon>
        <taxon>Duplodnaviria</taxon>
        <taxon>Heunggongvirae</taxon>
        <taxon>Peploviricota</taxon>
        <taxon>Herviviricetes</taxon>
        <taxon>Herpesvirales</taxon>
        <taxon>Malacoherpesviridae</taxon>
        <taxon>Aurivirus</taxon>
        <taxon>Aurivirus haliotidmalaco1</taxon>
        <taxon>Haliotid herpesvirus 1</taxon>
    </lineage>
</organism>
<reference evidence="1" key="1">
    <citation type="submission" date="2010-06" db="EMBL/GenBank/DDBJ databases">
        <title>A neurotropic herpesvirus infecting the gastropod, abalone, shares ancestry with oyster herpesvirus and a herpesvirus associated with the amphioxus genome.</title>
        <authorList>
            <person name="Savin K.W."/>
            <person name="Cocks B.G."/>
            <person name="Wong F."/>
            <person name="Sawbridge T."/>
            <person name="Cogan N."/>
            <person name="Savage D."/>
            <person name="Warner S."/>
        </authorList>
    </citation>
    <scope>NUCLEOTIDE SEQUENCE</scope>
    <source>
        <strain evidence="1">Victoria</strain>
    </source>
</reference>